<dbReference type="NCBIfam" id="TIGR01473">
    <property type="entry name" value="cyoE_ctaB"/>
    <property type="match status" value="1"/>
</dbReference>
<proteinExistence type="inferred from homology"/>
<evidence type="ECO:0000256" key="11">
    <source>
        <dbReference type="ARBA" id="ARBA00030253"/>
    </source>
</evidence>
<comment type="miscellaneous">
    <text evidence="15">Carbon 2 of the heme B porphyrin ring is defined according to the Fischer nomenclature.</text>
</comment>
<evidence type="ECO:0000313" key="16">
    <source>
        <dbReference type="EMBL" id="QEI04878.1"/>
    </source>
</evidence>
<dbReference type="InterPro" id="IPR044878">
    <property type="entry name" value="UbiA_sf"/>
</dbReference>
<dbReference type="EMBL" id="CP043046">
    <property type="protein sequence ID" value="QEI04878.1"/>
    <property type="molecule type" value="Genomic_DNA"/>
</dbReference>
<dbReference type="GO" id="GO:0005886">
    <property type="term" value="C:plasma membrane"/>
    <property type="evidence" value="ECO:0007669"/>
    <property type="project" value="UniProtKB-SubCell"/>
</dbReference>
<dbReference type="InterPro" id="IPR006369">
    <property type="entry name" value="Protohaem_IX_farnesylTrfase"/>
</dbReference>
<organism evidence="16 17">
    <name type="scientific">Pigmentiphaga aceris</name>
    <dbReference type="NCBI Taxonomy" id="1940612"/>
    <lineage>
        <taxon>Bacteria</taxon>
        <taxon>Pseudomonadati</taxon>
        <taxon>Pseudomonadota</taxon>
        <taxon>Betaproteobacteria</taxon>
        <taxon>Burkholderiales</taxon>
        <taxon>Alcaligenaceae</taxon>
        <taxon>Pigmentiphaga</taxon>
    </lineage>
</organism>
<evidence type="ECO:0000313" key="17">
    <source>
        <dbReference type="Proteomes" id="UP000325161"/>
    </source>
</evidence>
<comment type="similarity">
    <text evidence="15">Belongs to the UbiA prenyltransferase family. Protoheme IX farnesyltransferase subfamily.</text>
</comment>
<dbReference type="EC" id="2.5.1.141" evidence="3 15"/>
<dbReference type="HAMAP" id="MF_00154">
    <property type="entry name" value="CyoE_CtaB"/>
    <property type="match status" value="1"/>
</dbReference>
<keyword evidence="8 15" id="KW-1133">Transmembrane helix</keyword>
<dbReference type="KEGG" id="pacr:FXN63_02750"/>
<feature type="transmembrane region" description="Helical" evidence="15">
    <location>
        <begin position="90"/>
        <end position="112"/>
    </location>
</feature>
<feature type="transmembrane region" description="Helical" evidence="15">
    <location>
        <begin position="145"/>
        <end position="166"/>
    </location>
</feature>
<dbReference type="Gene3D" id="1.10.357.140">
    <property type="entry name" value="UbiA prenyltransferase"/>
    <property type="match status" value="1"/>
</dbReference>
<dbReference type="OrthoDB" id="9814417at2"/>
<sequence>MATLTMSSASLRLRQYAALTKPRVTQLAVFCAVIGMFLASPDLPDWQVVISATIGIWLLAGAAFAINSLIEQHIDARMARTAHRPMARGAIGVTQALGFSGVIGGIGMVILYRWVNPLTMWLTFATFVGYAVIYTIILKPRTPQNIVIGGLSGAMPPALGWAAVANAVPAEAWLLVMIIFVWTPPHFWALALYRTADYEKSGLPMLPVTHGRHITLLHMLLYSIALLATTVLPYVIRMSGELYLVSALILGAIFLGYSIGLYRNYSDALARKMFKFSILYLSLLFLALLLDHWLIVT</sequence>
<dbReference type="AlphaFoldDB" id="A0A5C0ARX6"/>
<feature type="transmembrane region" description="Helical" evidence="15">
    <location>
        <begin position="172"/>
        <end position="193"/>
    </location>
</feature>
<accession>A0A5C0ARX6</accession>
<keyword evidence="5" id="KW-0997">Cell inner membrane</keyword>
<keyword evidence="17" id="KW-1185">Reference proteome</keyword>
<evidence type="ECO:0000256" key="7">
    <source>
        <dbReference type="ARBA" id="ARBA00022692"/>
    </source>
</evidence>
<dbReference type="CDD" id="cd13957">
    <property type="entry name" value="PT_UbiA_Cox10"/>
    <property type="match status" value="1"/>
</dbReference>
<protein>
    <recommendedName>
        <fullName evidence="12 15">Protoheme IX farnesyltransferase</fullName>
        <ecNumber evidence="3 15">2.5.1.141</ecNumber>
    </recommendedName>
    <alternativeName>
        <fullName evidence="13 15">Heme B farnesyltransferase</fullName>
    </alternativeName>
    <alternativeName>
        <fullName evidence="11 15">Heme O synthase</fullName>
    </alternativeName>
</protein>
<dbReference type="PANTHER" id="PTHR43448">
    <property type="entry name" value="PROTOHEME IX FARNESYLTRANSFERASE, MITOCHONDRIAL"/>
    <property type="match status" value="1"/>
</dbReference>
<dbReference type="GO" id="GO:0008495">
    <property type="term" value="F:protoheme IX farnesyltransferase activity"/>
    <property type="evidence" value="ECO:0007669"/>
    <property type="project" value="UniProtKB-UniRule"/>
</dbReference>
<evidence type="ECO:0000256" key="6">
    <source>
        <dbReference type="ARBA" id="ARBA00022679"/>
    </source>
</evidence>
<comment type="subcellular location">
    <subcellularLocation>
        <location evidence="1 15">Cell membrane</location>
        <topology evidence="1 15">Multi-pass membrane protein</topology>
    </subcellularLocation>
</comment>
<evidence type="ECO:0000256" key="2">
    <source>
        <dbReference type="ARBA" id="ARBA00004919"/>
    </source>
</evidence>
<dbReference type="Proteomes" id="UP000325161">
    <property type="component" value="Chromosome"/>
</dbReference>
<dbReference type="GO" id="GO:0048034">
    <property type="term" value="P:heme O biosynthetic process"/>
    <property type="evidence" value="ECO:0007669"/>
    <property type="project" value="UniProtKB-UniRule"/>
</dbReference>
<evidence type="ECO:0000256" key="9">
    <source>
        <dbReference type="ARBA" id="ARBA00023133"/>
    </source>
</evidence>
<comment type="catalytic activity">
    <reaction evidence="14 15">
        <text>heme b + (2E,6E)-farnesyl diphosphate + H2O = Fe(II)-heme o + diphosphate</text>
        <dbReference type="Rhea" id="RHEA:28070"/>
        <dbReference type="ChEBI" id="CHEBI:15377"/>
        <dbReference type="ChEBI" id="CHEBI:33019"/>
        <dbReference type="ChEBI" id="CHEBI:60344"/>
        <dbReference type="ChEBI" id="CHEBI:60530"/>
        <dbReference type="ChEBI" id="CHEBI:175763"/>
        <dbReference type="EC" id="2.5.1.141"/>
    </reaction>
</comment>
<dbReference type="PROSITE" id="PS00943">
    <property type="entry name" value="UBIA"/>
    <property type="match status" value="1"/>
</dbReference>
<feature type="transmembrane region" description="Helical" evidence="15">
    <location>
        <begin position="118"/>
        <end position="138"/>
    </location>
</feature>
<feature type="transmembrane region" description="Helical" evidence="15">
    <location>
        <begin position="274"/>
        <end position="295"/>
    </location>
</feature>
<keyword evidence="6 15" id="KW-0808">Transferase</keyword>
<keyword evidence="4 15" id="KW-1003">Cell membrane</keyword>
<feature type="transmembrane region" description="Helical" evidence="15">
    <location>
        <begin position="49"/>
        <end position="70"/>
    </location>
</feature>
<evidence type="ECO:0000256" key="4">
    <source>
        <dbReference type="ARBA" id="ARBA00022475"/>
    </source>
</evidence>
<dbReference type="Pfam" id="PF01040">
    <property type="entry name" value="UbiA"/>
    <property type="match status" value="1"/>
</dbReference>
<evidence type="ECO:0000256" key="8">
    <source>
        <dbReference type="ARBA" id="ARBA00022989"/>
    </source>
</evidence>
<feature type="transmembrane region" description="Helical" evidence="15">
    <location>
        <begin position="214"/>
        <end position="236"/>
    </location>
</feature>
<dbReference type="PANTHER" id="PTHR43448:SF7">
    <property type="entry name" value="4-HYDROXYBENZOATE SOLANESYLTRANSFERASE"/>
    <property type="match status" value="1"/>
</dbReference>
<dbReference type="InterPro" id="IPR030470">
    <property type="entry name" value="UbiA_prenylTrfase_CS"/>
</dbReference>
<dbReference type="InterPro" id="IPR000537">
    <property type="entry name" value="UbiA_prenyltransferase"/>
</dbReference>
<evidence type="ECO:0000256" key="10">
    <source>
        <dbReference type="ARBA" id="ARBA00023136"/>
    </source>
</evidence>
<evidence type="ECO:0000256" key="5">
    <source>
        <dbReference type="ARBA" id="ARBA00022519"/>
    </source>
</evidence>
<name>A0A5C0ARX6_9BURK</name>
<keyword evidence="9 15" id="KW-0350">Heme biosynthesis</keyword>
<keyword evidence="10 15" id="KW-0472">Membrane</keyword>
<evidence type="ECO:0000256" key="3">
    <source>
        <dbReference type="ARBA" id="ARBA00012292"/>
    </source>
</evidence>
<dbReference type="UniPathway" id="UPA00834">
    <property type="reaction ID" value="UER00712"/>
</dbReference>
<evidence type="ECO:0000256" key="12">
    <source>
        <dbReference type="ARBA" id="ARBA00040810"/>
    </source>
</evidence>
<keyword evidence="7 15" id="KW-0812">Transmembrane</keyword>
<feature type="transmembrane region" description="Helical" evidence="15">
    <location>
        <begin position="242"/>
        <end position="262"/>
    </location>
</feature>
<evidence type="ECO:0000256" key="13">
    <source>
        <dbReference type="ARBA" id="ARBA00042475"/>
    </source>
</evidence>
<comment type="pathway">
    <text evidence="2 15">Porphyrin-containing compound metabolism; heme O biosynthesis; heme O from protoheme: step 1/1.</text>
</comment>
<dbReference type="NCBIfam" id="NF003349">
    <property type="entry name" value="PRK04375.1-2"/>
    <property type="match status" value="1"/>
</dbReference>
<gene>
    <name evidence="15" type="primary">ctaB</name>
    <name evidence="16" type="ORF">FXN63_02750</name>
</gene>
<evidence type="ECO:0000256" key="15">
    <source>
        <dbReference type="HAMAP-Rule" id="MF_00154"/>
    </source>
</evidence>
<comment type="function">
    <text evidence="15">Converts heme B (protoheme IX) to heme O by substitution of the vinyl group on carbon 2 of heme B porphyrin ring with a hydroxyethyl farnesyl side group.</text>
</comment>
<reference evidence="16 17" key="1">
    <citation type="submission" date="2019-08" db="EMBL/GenBank/DDBJ databases">
        <title>Amphibian skin-associated Pigmentiphaga: genome sequence and occurrence across geography and hosts.</title>
        <authorList>
            <person name="Bletz M.C."/>
            <person name="Bunk B."/>
            <person name="Sproeer C."/>
            <person name="Biwer P."/>
            <person name="Reiter S."/>
            <person name="Rabemananjara F.C.E."/>
            <person name="Schulz S."/>
            <person name="Overmann J."/>
            <person name="Vences M."/>
        </authorList>
    </citation>
    <scope>NUCLEOTIDE SEQUENCE [LARGE SCALE GENOMIC DNA]</scope>
    <source>
        <strain evidence="16 17">Mada1488</strain>
    </source>
</reference>
<evidence type="ECO:0000256" key="14">
    <source>
        <dbReference type="ARBA" id="ARBA00047690"/>
    </source>
</evidence>
<evidence type="ECO:0000256" key="1">
    <source>
        <dbReference type="ARBA" id="ARBA00004651"/>
    </source>
</evidence>